<dbReference type="PROSITE" id="PS51704">
    <property type="entry name" value="GP_PDE"/>
    <property type="match status" value="1"/>
</dbReference>
<dbReference type="InterPro" id="IPR017946">
    <property type="entry name" value="PLC-like_Pdiesterase_TIM-brl"/>
</dbReference>
<dbReference type="GO" id="GO:0006629">
    <property type="term" value="P:lipid metabolic process"/>
    <property type="evidence" value="ECO:0007669"/>
    <property type="project" value="InterPro"/>
</dbReference>
<dbReference type="PANTHER" id="PTHR46211:SF14">
    <property type="entry name" value="GLYCEROPHOSPHODIESTER PHOSPHODIESTERASE"/>
    <property type="match status" value="1"/>
</dbReference>
<dbReference type="EMBL" id="WOGT01000009">
    <property type="protein sequence ID" value="MUN55831.1"/>
    <property type="molecule type" value="Genomic_DNA"/>
</dbReference>
<dbReference type="PANTHER" id="PTHR46211">
    <property type="entry name" value="GLYCEROPHOSPHORYL DIESTER PHOSPHODIESTERASE"/>
    <property type="match status" value="1"/>
</dbReference>
<name>A0A7K1LKV6_9MICC</name>
<keyword evidence="4" id="KW-1185">Reference proteome</keyword>
<dbReference type="Proteomes" id="UP000462152">
    <property type="component" value="Unassembled WGS sequence"/>
</dbReference>
<proteinExistence type="predicted"/>
<feature type="compositionally biased region" description="Polar residues" evidence="1">
    <location>
        <begin position="304"/>
        <end position="314"/>
    </location>
</feature>
<evidence type="ECO:0000313" key="3">
    <source>
        <dbReference type="EMBL" id="MUN55831.1"/>
    </source>
</evidence>
<feature type="region of interest" description="Disordered" evidence="1">
    <location>
        <begin position="267"/>
        <end position="314"/>
    </location>
</feature>
<evidence type="ECO:0000256" key="1">
    <source>
        <dbReference type="SAM" id="MobiDB-lite"/>
    </source>
</evidence>
<gene>
    <name evidence="3" type="ORF">GMA10_11530</name>
</gene>
<dbReference type="SUPFAM" id="SSF51695">
    <property type="entry name" value="PLC-like phosphodiesterases"/>
    <property type="match status" value="1"/>
</dbReference>
<organism evidence="3 4">
    <name type="scientific">Rothia koreensis</name>
    <dbReference type="NCBI Taxonomy" id="592378"/>
    <lineage>
        <taxon>Bacteria</taxon>
        <taxon>Bacillati</taxon>
        <taxon>Actinomycetota</taxon>
        <taxon>Actinomycetes</taxon>
        <taxon>Micrococcales</taxon>
        <taxon>Micrococcaceae</taxon>
        <taxon>Rothia</taxon>
    </lineage>
</organism>
<comment type="caution">
    <text evidence="3">The sequence shown here is derived from an EMBL/GenBank/DDBJ whole genome shotgun (WGS) entry which is preliminary data.</text>
</comment>
<protein>
    <submittedName>
        <fullName evidence="3">Glycerophosphoryl diester phosphodiesterase</fullName>
    </submittedName>
</protein>
<dbReference type="Pfam" id="PF03009">
    <property type="entry name" value="GDPD"/>
    <property type="match status" value="1"/>
</dbReference>
<feature type="domain" description="GP-PDE" evidence="2">
    <location>
        <begin position="28"/>
        <end position="277"/>
    </location>
</feature>
<dbReference type="GO" id="GO:0008081">
    <property type="term" value="F:phosphoric diester hydrolase activity"/>
    <property type="evidence" value="ECO:0007669"/>
    <property type="project" value="InterPro"/>
</dbReference>
<feature type="compositionally biased region" description="Polar residues" evidence="1">
    <location>
        <begin position="277"/>
        <end position="297"/>
    </location>
</feature>
<dbReference type="InterPro" id="IPR030395">
    <property type="entry name" value="GP_PDE_dom"/>
</dbReference>
<accession>A0A7K1LKV6</accession>
<reference evidence="3 4" key="1">
    <citation type="submission" date="2019-12" db="EMBL/GenBank/DDBJ databases">
        <authorList>
            <person name="Li J."/>
            <person name="Shi Y."/>
            <person name="Xu G."/>
            <person name="Xiao D."/>
            <person name="Ran X."/>
        </authorList>
    </citation>
    <scope>NUCLEOTIDE SEQUENCE [LARGE SCALE GENOMIC DNA]</scope>
    <source>
        <strain evidence="3 4">JCM 15915</strain>
    </source>
</reference>
<evidence type="ECO:0000313" key="4">
    <source>
        <dbReference type="Proteomes" id="UP000462152"/>
    </source>
</evidence>
<dbReference type="Gene3D" id="3.20.20.190">
    <property type="entry name" value="Phosphatidylinositol (PI) phosphodiesterase"/>
    <property type="match status" value="1"/>
</dbReference>
<dbReference type="AlphaFoldDB" id="A0A7K1LKV6"/>
<sequence>MMSHRELTRKRTNVYRRATHLCQDEVVSFLIAHRGHSSKAPENTMAAFESAVDAGFTWIETDADMLKDGTVVLVHDASFRRTGRTSARVSTSTSEDLPGIDVGRWFSARYANSRVPTLANLVDLMNRTGLSANVELKLSDPTPERIDDYIDTLIRGLKRLDPESLRNRVIISSFNHRLLAALHLAAPQLRLGCLFERSRFAPLKRHSVWRNAAWATGAEFIHPHHRELTRKIVRLIRAEGFGVNTWTVNNPRRAARLARWGVGGICTDGPKGMTPQDAPSSLRSDGSTPLRRTSGGATTDDDPGNSSLTAKLSN</sequence>
<evidence type="ECO:0000259" key="2">
    <source>
        <dbReference type="PROSITE" id="PS51704"/>
    </source>
</evidence>